<dbReference type="InterPro" id="IPR023198">
    <property type="entry name" value="PGP-like_dom2"/>
</dbReference>
<dbReference type="NCBIfam" id="TIGR01549">
    <property type="entry name" value="HAD-SF-IA-v1"/>
    <property type="match status" value="1"/>
</dbReference>
<dbReference type="SUPFAM" id="SSF56784">
    <property type="entry name" value="HAD-like"/>
    <property type="match status" value="1"/>
</dbReference>
<dbReference type="EMBL" id="BMXA01000001">
    <property type="protein sequence ID" value="GGZ99102.1"/>
    <property type="molecule type" value="Genomic_DNA"/>
</dbReference>
<dbReference type="RefSeq" id="WP_229794081.1">
    <property type="nucleotide sequence ID" value="NZ_BMXA01000001.1"/>
</dbReference>
<dbReference type="PANTHER" id="PTHR43434">
    <property type="entry name" value="PHOSPHOGLYCOLATE PHOSPHATASE"/>
    <property type="match status" value="1"/>
</dbReference>
<evidence type="ECO:0000313" key="1">
    <source>
        <dbReference type="EMBL" id="GGZ99102.1"/>
    </source>
</evidence>
<dbReference type="Gene3D" id="3.40.50.1000">
    <property type="entry name" value="HAD superfamily/HAD-like"/>
    <property type="match status" value="1"/>
</dbReference>
<dbReference type="Gene3D" id="1.10.150.240">
    <property type="entry name" value="Putative phosphatase, domain 2"/>
    <property type="match status" value="1"/>
</dbReference>
<dbReference type="GO" id="GO:0005829">
    <property type="term" value="C:cytosol"/>
    <property type="evidence" value="ECO:0007669"/>
    <property type="project" value="TreeGrafter"/>
</dbReference>
<dbReference type="GO" id="GO:0008967">
    <property type="term" value="F:phosphoglycolate phosphatase activity"/>
    <property type="evidence" value="ECO:0007669"/>
    <property type="project" value="TreeGrafter"/>
</dbReference>
<dbReference type="GO" id="GO:0006281">
    <property type="term" value="P:DNA repair"/>
    <property type="evidence" value="ECO:0007669"/>
    <property type="project" value="TreeGrafter"/>
</dbReference>
<sequence>MYQLIIFDWDGTLMDSAAKISNCIRAAARDVGLAVPSTHDAQQIIGLGLLEAMQRLFPEASPEQLEALITAYKYHFVTGDVTEQRLFDGVLEGLRYIADSGALLAVATGKSRAGLTRALETTGLGSHFTYTRCADETRSKPHPQMLEEILNFTAVDPNKALMIGDTTFDMEMAAHADIDGLAVSYGVHGASDLGATSALDVVSSFHDVSSWLSSGRLQKVFT</sequence>
<protein>
    <submittedName>
        <fullName evidence="1">Haloacid dehalogenase</fullName>
    </submittedName>
</protein>
<dbReference type="AlphaFoldDB" id="A0A918RGG5"/>
<keyword evidence="2" id="KW-1185">Reference proteome</keyword>
<gene>
    <name evidence="1" type="ORF">GCM10008090_04570</name>
</gene>
<dbReference type="InterPro" id="IPR041492">
    <property type="entry name" value="HAD_2"/>
</dbReference>
<dbReference type="InterPro" id="IPR036412">
    <property type="entry name" value="HAD-like_sf"/>
</dbReference>
<dbReference type="InterPro" id="IPR023214">
    <property type="entry name" value="HAD_sf"/>
</dbReference>
<name>A0A918RGG5_9GAMM</name>
<dbReference type="InterPro" id="IPR050155">
    <property type="entry name" value="HAD-like_hydrolase_sf"/>
</dbReference>
<evidence type="ECO:0000313" key="2">
    <source>
        <dbReference type="Proteomes" id="UP000614811"/>
    </source>
</evidence>
<dbReference type="PANTHER" id="PTHR43434:SF24">
    <property type="entry name" value="HYDROLASE-RELATED"/>
    <property type="match status" value="1"/>
</dbReference>
<reference evidence="1" key="1">
    <citation type="journal article" date="2014" name="Int. J. Syst. Evol. Microbiol.">
        <title>Complete genome sequence of Corynebacterium casei LMG S-19264T (=DSM 44701T), isolated from a smear-ripened cheese.</title>
        <authorList>
            <consortium name="US DOE Joint Genome Institute (JGI-PGF)"/>
            <person name="Walter F."/>
            <person name="Albersmeier A."/>
            <person name="Kalinowski J."/>
            <person name="Ruckert C."/>
        </authorList>
    </citation>
    <scope>NUCLEOTIDE SEQUENCE</scope>
    <source>
        <strain evidence="1">KCTC 12711</strain>
    </source>
</reference>
<dbReference type="SFLD" id="SFLDS00003">
    <property type="entry name" value="Haloacid_Dehalogenase"/>
    <property type="match status" value="1"/>
</dbReference>
<dbReference type="Proteomes" id="UP000614811">
    <property type="component" value="Unassembled WGS sequence"/>
</dbReference>
<dbReference type="Pfam" id="PF13419">
    <property type="entry name" value="HAD_2"/>
    <property type="match status" value="1"/>
</dbReference>
<proteinExistence type="predicted"/>
<dbReference type="InterPro" id="IPR006439">
    <property type="entry name" value="HAD-SF_hydro_IA"/>
</dbReference>
<dbReference type="SFLD" id="SFLDG01129">
    <property type="entry name" value="C1.5:_HAD__Beta-PGM__Phosphata"/>
    <property type="match status" value="1"/>
</dbReference>
<comment type="caution">
    <text evidence="1">The sequence shown here is derived from an EMBL/GenBank/DDBJ whole genome shotgun (WGS) entry which is preliminary data.</text>
</comment>
<reference evidence="1" key="2">
    <citation type="submission" date="2020-09" db="EMBL/GenBank/DDBJ databases">
        <authorList>
            <person name="Sun Q."/>
            <person name="Kim S."/>
        </authorList>
    </citation>
    <scope>NUCLEOTIDE SEQUENCE</scope>
    <source>
        <strain evidence="1">KCTC 12711</strain>
    </source>
</reference>
<organism evidence="1 2">
    <name type="scientific">Arenicella chitinivorans</name>
    <dbReference type="NCBI Taxonomy" id="1329800"/>
    <lineage>
        <taxon>Bacteria</taxon>
        <taxon>Pseudomonadati</taxon>
        <taxon>Pseudomonadota</taxon>
        <taxon>Gammaproteobacteria</taxon>
        <taxon>Arenicellales</taxon>
        <taxon>Arenicellaceae</taxon>
        <taxon>Arenicella</taxon>
    </lineage>
</organism>
<accession>A0A918RGG5</accession>